<feature type="region of interest" description="Disordered" evidence="1">
    <location>
        <begin position="1"/>
        <end position="78"/>
    </location>
</feature>
<dbReference type="InterPro" id="IPR019023">
    <property type="entry name" value="Lamin-B_rcpt_of_tudor"/>
</dbReference>
<dbReference type="CDD" id="cd20404">
    <property type="entry name" value="Tudor_Agenet_AtEML-like"/>
    <property type="match status" value="1"/>
</dbReference>
<reference evidence="3" key="2">
    <citation type="journal article" date="2015" name="Data Brief">
        <title>Shoot transcriptome of the giant reed, Arundo donax.</title>
        <authorList>
            <person name="Barrero R.A."/>
            <person name="Guerrero F.D."/>
            <person name="Moolhuijzen P."/>
            <person name="Goolsby J.A."/>
            <person name="Tidwell J."/>
            <person name="Bellgard S.E."/>
            <person name="Bellgard M.I."/>
        </authorList>
    </citation>
    <scope>NUCLEOTIDE SEQUENCE</scope>
    <source>
        <tissue evidence="3">Shoot tissue taken approximately 20 cm above the soil surface</tissue>
    </source>
</reference>
<sequence>MHSQQLAAPTQPSSSTARKGVLPGPKGKKTKPGHKIPGGSAVKSMSSAGPSGRGPHMNRNFPGGPPAELSQAPQSVDPLIGRKVMSRWPEDNSFYEAIISDYNAETGLYALVYDMNTANETWEWVDLKEVNHPFFYSDILVT</sequence>
<dbReference type="GO" id="GO:0050832">
    <property type="term" value="P:defense response to fungus"/>
    <property type="evidence" value="ECO:0007669"/>
    <property type="project" value="InterPro"/>
</dbReference>
<dbReference type="InterPro" id="IPR033485">
    <property type="entry name" value="EMSY-LIKE_plant"/>
</dbReference>
<reference evidence="3" key="1">
    <citation type="submission" date="2014-09" db="EMBL/GenBank/DDBJ databases">
        <authorList>
            <person name="Magalhaes I.L.F."/>
            <person name="Oliveira U."/>
            <person name="Santos F.R."/>
            <person name="Vidigal T.H.D.A."/>
            <person name="Brescovit A.D."/>
            <person name="Santos A.J."/>
        </authorList>
    </citation>
    <scope>NUCLEOTIDE SEQUENCE</scope>
    <source>
        <tissue evidence="3">Shoot tissue taken approximately 20 cm above the soil surface</tissue>
    </source>
</reference>
<protein>
    <recommendedName>
        <fullName evidence="2">Lamin-B receptor of TUDOR domain-containing protein</fullName>
    </recommendedName>
</protein>
<evidence type="ECO:0000259" key="2">
    <source>
        <dbReference type="Pfam" id="PF09465"/>
    </source>
</evidence>
<evidence type="ECO:0000256" key="1">
    <source>
        <dbReference type="SAM" id="MobiDB-lite"/>
    </source>
</evidence>
<evidence type="ECO:0000313" key="3">
    <source>
        <dbReference type="EMBL" id="JAD77231.1"/>
    </source>
</evidence>
<dbReference type="FunFam" id="2.30.30.140:FF:000105">
    <property type="entry name" value="R-interacting factor1"/>
    <property type="match status" value="1"/>
</dbReference>
<dbReference type="EMBL" id="GBRH01220664">
    <property type="protein sequence ID" value="JAD77231.1"/>
    <property type="molecule type" value="Transcribed_RNA"/>
</dbReference>
<organism evidence="3">
    <name type="scientific">Arundo donax</name>
    <name type="common">Giant reed</name>
    <name type="synonym">Donax arundinaceus</name>
    <dbReference type="NCBI Taxonomy" id="35708"/>
    <lineage>
        <taxon>Eukaryota</taxon>
        <taxon>Viridiplantae</taxon>
        <taxon>Streptophyta</taxon>
        <taxon>Embryophyta</taxon>
        <taxon>Tracheophyta</taxon>
        <taxon>Spermatophyta</taxon>
        <taxon>Magnoliopsida</taxon>
        <taxon>Liliopsida</taxon>
        <taxon>Poales</taxon>
        <taxon>Poaceae</taxon>
        <taxon>PACMAD clade</taxon>
        <taxon>Arundinoideae</taxon>
        <taxon>Arundineae</taxon>
        <taxon>Arundo</taxon>
    </lineage>
</organism>
<dbReference type="SUPFAM" id="SSF63748">
    <property type="entry name" value="Tudor/PWWP/MBT"/>
    <property type="match status" value="1"/>
</dbReference>
<dbReference type="Gene3D" id="2.30.30.140">
    <property type="match status" value="1"/>
</dbReference>
<feature type="domain" description="Lamin-B receptor of TUDOR" evidence="2">
    <location>
        <begin position="80"/>
        <end position="117"/>
    </location>
</feature>
<dbReference type="PANTHER" id="PTHR33432">
    <property type="entry name" value="PROTEIN EMSY-LIKE 4"/>
    <property type="match status" value="1"/>
</dbReference>
<accession>A0A0A9CNR4</accession>
<dbReference type="PANTHER" id="PTHR33432:SF2">
    <property type="entry name" value="OS09G0279000 PROTEIN"/>
    <property type="match status" value="1"/>
</dbReference>
<dbReference type="GO" id="GO:0005634">
    <property type="term" value="C:nucleus"/>
    <property type="evidence" value="ECO:0007669"/>
    <property type="project" value="TreeGrafter"/>
</dbReference>
<dbReference type="AlphaFoldDB" id="A0A0A9CNR4"/>
<feature type="compositionally biased region" description="Polar residues" evidence="1">
    <location>
        <begin position="1"/>
        <end position="17"/>
    </location>
</feature>
<proteinExistence type="predicted"/>
<dbReference type="Pfam" id="PF09465">
    <property type="entry name" value="LBR_tudor"/>
    <property type="match status" value="1"/>
</dbReference>
<name>A0A0A9CNR4_ARUDO</name>